<name>A0ABY1N9N5_9BACT</name>
<dbReference type="PANTHER" id="PTHR11078">
    <property type="entry name" value="N UTILIZATION SUBSTANCE PROTEIN B-RELATED"/>
    <property type="match status" value="1"/>
</dbReference>
<comment type="caution">
    <text evidence="8">The sequence shown here is derived from an EMBL/GenBank/DDBJ whole genome shotgun (WGS) entry which is preliminary data.</text>
</comment>
<keyword evidence="2 6" id="KW-0889">Transcription antitermination</keyword>
<evidence type="ECO:0000256" key="4">
    <source>
        <dbReference type="ARBA" id="ARBA00023015"/>
    </source>
</evidence>
<dbReference type="Proteomes" id="UP001157911">
    <property type="component" value="Unassembled WGS sequence"/>
</dbReference>
<evidence type="ECO:0000256" key="5">
    <source>
        <dbReference type="ARBA" id="ARBA00023163"/>
    </source>
</evidence>
<dbReference type="Gene3D" id="1.10.940.10">
    <property type="entry name" value="NusB-like"/>
    <property type="match status" value="1"/>
</dbReference>
<keyword evidence="4 6" id="KW-0805">Transcription regulation</keyword>
<evidence type="ECO:0000256" key="6">
    <source>
        <dbReference type="HAMAP-Rule" id="MF_00073"/>
    </source>
</evidence>
<evidence type="ECO:0000259" key="7">
    <source>
        <dbReference type="Pfam" id="PF01029"/>
    </source>
</evidence>
<comment type="similarity">
    <text evidence="1 6">Belongs to the NusB family.</text>
</comment>
<accession>A0ABY1N9N5</accession>
<evidence type="ECO:0000313" key="8">
    <source>
        <dbReference type="EMBL" id="SMP04289.1"/>
    </source>
</evidence>
<evidence type="ECO:0000256" key="1">
    <source>
        <dbReference type="ARBA" id="ARBA00005952"/>
    </source>
</evidence>
<organism evidence="8 9">
    <name type="scientific">Desulfurobacterium pacificum</name>
    <dbReference type="NCBI Taxonomy" id="240166"/>
    <lineage>
        <taxon>Bacteria</taxon>
        <taxon>Pseudomonadati</taxon>
        <taxon>Aquificota</taxon>
        <taxon>Aquificia</taxon>
        <taxon>Desulfurobacteriales</taxon>
        <taxon>Desulfurobacteriaceae</taxon>
        <taxon>Desulfurobacterium</taxon>
    </lineage>
</organism>
<dbReference type="InterPro" id="IPR035926">
    <property type="entry name" value="NusB-like_sf"/>
</dbReference>
<keyword evidence="5 6" id="KW-0804">Transcription</keyword>
<feature type="domain" description="NusB/RsmB/TIM44" evidence="7">
    <location>
        <begin position="7"/>
        <end position="135"/>
    </location>
</feature>
<evidence type="ECO:0000256" key="2">
    <source>
        <dbReference type="ARBA" id="ARBA00022814"/>
    </source>
</evidence>
<protein>
    <recommendedName>
        <fullName evidence="6">Transcription antitermination protein NusB</fullName>
    </recommendedName>
    <alternativeName>
        <fullName evidence="6">Antitermination factor NusB</fullName>
    </alternativeName>
</protein>
<sequence>MTNKEKRKAREHAYLMMYQWDLSKLQPEEVISNYWEDKKEEKEVVEKANNLFLNTVKSLKNVDAEISKHLKKGWFISRLLPMDRSILRVAAYELLNGSFSPPAAVINDAVDLAKVYGEDVKSPAFINAVLDKIRREGSE</sequence>
<dbReference type="InterPro" id="IPR006027">
    <property type="entry name" value="NusB_RsmB_TIM44"/>
</dbReference>
<keyword evidence="9" id="KW-1185">Reference proteome</keyword>
<evidence type="ECO:0000313" key="9">
    <source>
        <dbReference type="Proteomes" id="UP001157911"/>
    </source>
</evidence>
<keyword evidence="3 6" id="KW-0694">RNA-binding</keyword>
<comment type="function">
    <text evidence="6">Involved in transcription antitermination. Required for transcription of ribosomal RNA (rRNA) genes. Binds specifically to the boxA antiterminator sequence of the ribosomal RNA (rrn) operons.</text>
</comment>
<dbReference type="PANTHER" id="PTHR11078:SF3">
    <property type="entry name" value="ANTITERMINATION NUSB DOMAIN-CONTAINING PROTEIN"/>
    <property type="match status" value="1"/>
</dbReference>
<gene>
    <name evidence="6" type="primary">nusB</name>
    <name evidence="8" type="ORF">SAMN06265339_0199</name>
</gene>
<dbReference type="EMBL" id="FXUB01000001">
    <property type="protein sequence ID" value="SMP04289.1"/>
    <property type="molecule type" value="Genomic_DNA"/>
</dbReference>
<dbReference type="NCBIfam" id="TIGR01951">
    <property type="entry name" value="nusB"/>
    <property type="match status" value="1"/>
</dbReference>
<dbReference type="InterPro" id="IPR011605">
    <property type="entry name" value="NusB_fam"/>
</dbReference>
<proteinExistence type="inferred from homology"/>
<dbReference type="HAMAP" id="MF_00073">
    <property type="entry name" value="NusB"/>
    <property type="match status" value="1"/>
</dbReference>
<reference evidence="8 9" key="1">
    <citation type="submission" date="2017-05" db="EMBL/GenBank/DDBJ databases">
        <authorList>
            <person name="Varghese N."/>
            <person name="Submissions S."/>
        </authorList>
    </citation>
    <scope>NUCLEOTIDE SEQUENCE [LARGE SCALE GENOMIC DNA]</scope>
    <source>
        <strain evidence="8 9">DSM 15522</strain>
    </source>
</reference>
<dbReference type="RefSeq" id="WP_283399709.1">
    <property type="nucleotide sequence ID" value="NZ_FXUB01000001.1"/>
</dbReference>
<dbReference type="Pfam" id="PF01029">
    <property type="entry name" value="NusB"/>
    <property type="match status" value="1"/>
</dbReference>
<dbReference type="SUPFAM" id="SSF48013">
    <property type="entry name" value="NusB-like"/>
    <property type="match status" value="1"/>
</dbReference>
<evidence type="ECO:0000256" key="3">
    <source>
        <dbReference type="ARBA" id="ARBA00022884"/>
    </source>
</evidence>